<dbReference type="AlphaFoldDB" id="A0A399PXQ8"/>
<evidence type="ECO:0000259" key="2">
    <source>
        <dbReference type="SMART" id="SM00347"/>
    </source>
</evidence>
<evidence type="ECO:0000313" key="3">
    <source>
        <dbReference type="EMBL" id="RIJ11170.1"/>
    </source>
</evidence>
<dbReference type="EMBL" id="QWED01000248">
    <property type="protein sequence ID" value="RIJ11170.1"/>
    <property type="molecule type" value="Genomic_DNA"/>
</dbReference>
<comment type="caution">
    <text evidence="3">The sequence shown here is derived from an EMBL/GenBank/DDBJ whole genome shotgun (WGS) entry which is preliminary data.</text>
</comment>
<accession>A0A399PXQ8</accession>
<dbReference type="InterPro" id="IPR036390">
    <property type="entry name" value="WH_DNA-bd_sf"/>
</dbReference>
<organism evidence="3 4">
    <name type="scientific">Clavibacter nebraskensis</name>
    <dbReference type="NCBI Taxonomy" id="31963"/>
    <lineage>
        <taxon>Bacteria</taxon>
        <taxon>Bacillati</taxon>
        <taxon>Actinomycetota</taxon>
        <taxon>Actinomycetes</taxon>
        <taxon>Micrococcales</taxon>
        <taxon>Microbacteriaceae</taxon>
        <taxon>Clavibacter</taxon>
    </lineage>
</organism>
<name>A0A399PXQ8_9MICO</name>
<feature type="domain" description="HTH marR-type" evidence="2">
    <location>
        <begin position="50"/>
        <end position="141"/>
    </location>
</feature>
<evidence type="ECO:0000313" key="4">
    <source>
        <dbReference type="Proteomes" id="UP000265361"/>
    </source>
</evidence>
<feature type="region of interest" description="Disordered" evidence="1">
    <location>
        <begin position="303"/>
        <end position="334"/>
    </location>
</feature>
<dbReference type="Gene3D" id="3.50.50.60">
    <property type="entry name" value="FAD/NAD(P)-binding domain"/>
    <property type="match status" value="2"/>
</dbReference>
<dbReference type="InterPro" id="IPR036188">
    <property type="entry name" value="FAD/NAD-bd_sf"/>
</dbReference>
<dbReference type="SMART" id="SM00347">
    <property type="entry name" value="HTH_MARR"/>
    <property type="match status" value="1"/>
</dbReference>
<dbReference type="GO" id="GO:0003700">
    <property type="term" value="F:DNA-binding transcription factor activity"/>
    <property type="evidence" value="ECO:0007669"/>
    <property type="project" value="InterPro"/>
</dbReference>
<dbReference type="Proteomes" id="UP000265361">
    <property type="component" value="Unassembled WGS sequence"/>
</dbReference>
<gene>
    <name evidence="3" type="ORF">DZF97_09005</name>
</gene>
<protein>
    <submittedName>
        <fullName evidence="3">MarR family transcriptional regulator</fullName>
    </submittedName>
</protein>
<reference evidence="3 4" key="1">
    <citation type="submission" date="2018-08" db="EMBL/GenBank/DDBJ databases">
        <title>Genome Sequence of Clavibacter michiganensis Subspecies type strains, and the Atypical Peach-Colored Strains Isolated from Tomato.</title>
        <authorList>
            <person name="Osdaghi E."/>
            <person name="Portier P."/>
            <person name="Briand M."/>
            <person name="Jacques M.-A."/>
        </authorList>
    </citation>
    <scope>NUCLEOTIDE SEQUENCE [LARGE SCALE GENOMIC DNA]</scope>
    <source>
        <strain evidence="3 4">CFBP 7577</strain>
    </source>
</reference>
<feature type="region of interest" description="Disordered" evidence="1">
    <location>
        <begin position="1"/>
        <end position="23"/>
    </location>
</feature>
<dbReference type="SUPFAM" id="SSF51905">
    <property type="entry name" value="FAD/NAD(P)-binding domain"/>
    <property type="match status" value="1"/>
</dbReference>
<dbReference type="InterPro" id="IPR000835">
    <property type="entry name" value="HTH_MarR-typ"/>
</dbReference>
<proteinExistence type="predicted"/>
<evidence type="ECO:0000256" key="1">
    <source>
        <dbReference type="SAM" id="MobiDB-lite"/>
    </source>
</evidence>
<dbReference type="SUPFAM" id="SSF46785">
    <property type="entry name" value="Winged helix' DNA-binding domain"/>
    <property type="match status" value="1"/>
</dbReference>
<dbReference type="InterPro" id="IPR036388">
    <property type="entry name" value="WH-like_DNA-bd_sf"/>
</dbReference>
<dbReference type="Gene3D" id="1.10.10.10">
    <property type="entry name" value="Winged helix-like DNA-binding domain superfamily/Winged helix DNA-binding domain"/>
    <property type="match status" value="1"/>
</dbReference>
<sequence length="334" mass="34193">MTSSTPNRDRDSAGPDVDASGIDWGSGGIETQFGWSIQAVYQGFVRTAQTAVADVPGGPRGYQVLVAITTEEPTSQLALAQRLGIDKTQMTYVIDALAERGHVERQPHPSDRRIRPYCDGYEVRDRRIGVLATGPGSLHHVQMLRQWSADVTFLIAGGMADGQPLDFDDATRAGIDARGIRVEEAAVVRVLGELGALEGVELADGRILPLDSLFAMPGVAPRDGIARALGATTEDAPWGPFVAADPMGQTSVPGLLIAGNASSGSANVPVAMAAGTMAGAMANAGMVTEDVATAVAATATAAADQAPVASPAGRMSASSPAATSVSTSSPVSAS</sequence>
<dbReference type="Pfam" id="PF01047">
    <property type="entry name" value="MarR"/>
    <property type="match status" value="1"/>
</dbReference>